<dbReference type="Proteomes" id="UP000260758">
    <property type="component" value="Unassembled WGS sequence"/>
</dbReference>
<dbReference type="AlphaFoldDB" id="A0A3E4Y9V3"/>
<proteinExistence type="predicted"/>
<comment type="caution">
    <text evidence="1">The sequence shown here is derived from an EMBL/GenBank/DDBJ whole genome shotgun (WGS) entry which is preliminary data.</text>
</comment>
<evidence type="ECO:0000313" key="2">
    <source>
        <dbReference type="Proteomes" id="UP000260758"/>
    </source>
</evidence>
<dbReference type="RefSeq" id="WP_117718835.1">
    <property type="nucleotide sequence ID" value="NZ_QSTP01000008.1"/>
</dbReference>
<gene>
    <name evidence="1" type="ORF">DXB99_08975</name>
</gene>
<sequence>MENEEIHPDKSSFDIIWVKIIEPEIKKYINAYTGYVKIDNDAKEKVWEQYFVLNTLCKNHYMKTNGKLDRHKVAACYLLAISMAKPIICSDEILSDTPQYYFTFNERVALTTALSILVAYIRNIIKNDTSLCDDEKKRLTSAFSQGIKFPVPPLVNHGEYVNNFISEIHYTVEEGNINILATAHELYLLEVFTRVMG</sequence>
<accession>A0A3E4Y9V3</accession>
<name>A0A3E4Y9V3_9FIRM</name>
<protein>
    <submittedName>
        <fullName evidence="1">Uncharacterized protein</fullName>
    </submittedName>
</protein>
<evidence type="ECO:0000313" key="1">
    <source>
        <dbReference type="EMBL" id="RGM71323.1"/>
    </source>
</evidence>
<organism evidence="1 2">
    <name type="scientific">Agathobacter rectalis</name>
    <dbReference type="NCBI Taxonomy" id="39491"/>
    <lineage>
        <taxon>Bacteria</taxon>
        <taxon>Bacillati</taxon>
        <taxon>Bacillota</taxon>
        <taxon>Clostridia</taxon>
        <taxon>Lachnospirales</taxon>
        <taxon>Lachnospiraceae</taxon>
        <taxon>Agathobacter</taxon>
    </lineage>
</organism>
<dbReference type="EMBL" id="QSTP01000008">
    <property type="protein sequence ID" value="RGM71323.1"/>
    <property type="molecule type" value="Genomic_DNA"/>
</dbReference>
<reference evidence="1 2" key="1">
    <citation type="submission" date="2018-08" db="EMBL/GenBank/DDBJ databases">
        <title>A genome reference for cultivated species of the human gut microbiota.</title>
        <authorList>
            <person name="Zou Y."/>
            <person name="Xue W."/>
            <person name="Luo G."/>
        </authorList>
    </citation>
    <scope>NUCLEOTIDE SEQUENCE [LARGE SCALE GENOMIC DNA]</scope>
    <source>
        <strain evidence="1 2">OM07-13</strain>
    </source>
</reference>